<feature type="transmembrane region" description="Helical" evidence="1">
    <location>
        <begin position="46"/>
        <end position="63"/>
    </location>
</feature>
<feature type="transmembrane region" description="Helical" evidence="1">
    <location>
        <begin position="21"/>
        <end position="40"/>
    </location>
</feature>
<keyword evidence="1" id="KW-0812">Transmembrane</keyword>
<dbReference type="AlphaFoldDB" id="A0A558HDZ2"/>
<feature type="domain" description="DUF2914" evidence="2">
    <location>
        <begin position="274"/>
        <end position="338"/>
    </location>
</feature>
<name>A0A558HDZ2_9GAMM</name>
<reference evidence="4 5" key="1">
    <citation type="submission" date="2019-07" db="EMBL/GenBank/DDBJ databases">
        <title>Diversity of Bacteria from Kongsfjorden, Arctic.</title>
        <authorList>
            <person name="Yu Y."/>
        </authorList>
    </citation>
    <scope>NUCLEOTIDE SEQUENCE [LARGE SCALE GENOMIC DNA]</scope>
    <source>
        <strain evidence="4 5">SM1923</strain>
    </source>
</reference>
<keyword evidence="5" id="KW-1185">Reference proteome</keyword>
<sequence>MSTTLSALYLRLTNVVEHTKRWHWLWPPIGFAAGIGSFFLVNRQQWLGAMLAIGMLLAWLILITEGLWSRFRRHRGKNALPRKLATFVAQLIQQETLCFTLPFFLATTDWASGQAGFTLLMCGATLLSILDPFYYRLAERHRWLYFGFHALCVFVVVLVTLPLMLELTTGESLLAACGAMSLFALPSVANLRIARGLTGGLAMIGISVMLGVGAWSARAWIPPATLWINESSLSPAFDTAARAPQGEMRLTPAQLSANGLYAFTAIRAPRGLSEKVYHVWRHDGEVVDRIALNINGGRGEGYRAWTHKTAFPSDSDGEWRIDVETLNGQRIGSLRFTVSDDPSLATLADSSLSHPPGIPGWRITNLIPGL</sequence>
<evidence type="ECO:0000259" key="3">
    <source>
        <dbReference type="Pfam" id="PF19346"/>
    </source>
</evidence>
<dbReference type="RefSeq" id="WP_024951416.1">
    <property type="nucleotide sequence ID" value="NZ_CAWOWR010000052.1"/>
</dbReference>
<gene>
    <name evidence="4" type="ORF">FQP86_16865</name>
</gene>
<protein>
    <submittedName>
        <fullName evidence="4">DUF2914 domain-containing protein</fullName>
    </submittedName>
</protein>
<organism evidence="4 5">
    <name type="scientific">Cobetia crustatorum</name>
    <dbReference type="NCBI Taxonomy" id="553385"/>
    <lineage>
        <taxon>Bacteria</taxon>
        <taxon>Pseudomonadati</taxon>
        <taxon>Pseudomonadota</taxon>
        <taxon>Gammaproteobacteria</taxon>
        <taxon>Oceanospirillales</taxon>
        <taxon>Halomonadaceae</taxon>
        <taxon>Cobetia</taxon>
    </lineage>
</organism>
<dbReference type="Pfam" id="PF11141">
    <property type="entry name" value="DUF2914"/>
    <property type="match status" value="1"/>
</dbReference>
<feature type="transmembrane region" description="Helical" evidence="1">
    <location>
        <begin position="200"/>
        <end position="221"/>
    </location>
</feature>
<dbReference type="STRING" id="553385.GCA_000591415_01179"/>
<feature type="domain" description="DUF5924" evidence="3">
    <location>
        <begin position="8"/>
        <end position="262"/>
    </location>
</feature>
<evidence type="ECO:0000313" key="5">
    <source>
        <dbReference type="Proteomes" id="UP000319941"/>
    </source>
</evidence>
<evidence type="ECO:0000259" key="2">
    <source>
        <dbReference type="Pfam" id="PF11141"/>
    </source>
</evidence>
<dbReference type="OrthoDB" id="6934181at2"/>
<dbReference type="EMBL" id="VNFH01000015">
    <property type="protein sequence ID" value="TVU67346.1"/>
    <property type="molecule type" value="Genomic_DNA"/>
</dbReference>
<comment type="caution">
    <text evidence="4">The sequence shown here is derived from an EMBL/GenBank/DDBJ whole genome shotgun (WGS) entry which is preliminary data.</text>
</comment>
<feature type="transmembrane region" description="Helical" evidence="1">
    <location>
        <begin position="111"/>
        <end position="130"/>
    </location>
</feature>
<dbReference type="Proteomes" id="UP000319941">
    <property type="component" value="Unassembled WGS sequence"/>
</dbReference>
<dbReference type="Pfam" id="PF19346">
    <property type="entry name" value="DUF5924"/>
    <property type="match status" value="1"/>
</dbReference>
<accession>A0A558HDZ2</accession>
<keyword evidence="1" id="KW-0472">Membrane</keyword>
<keyword evidence="1" id="KW-1133">Transmembrane helix</keyword>
<evidence type="ECO:0000256" key="1">
    <source>
        <dbReference type="SAM" id="Phobius"/>
    </source>
</evidence>
<evidence type="ECO:0000313" key="4">
    <source>
        <dbReference type="EMBL" id="TVU67346.1"/>
    </source>
</evidence>
<feature type="transmembrane region" description="Helical" evidence="1">
    <location>
        <begin position="142"/>
        <end position="161"/>
    </location>
</feature>
<proteinExistence type="predicted"/>
<dbReference type="InterPro" id="IPR045968">
    <property type="entry name" value="DUF5924"/>
</dbReference>
<dbReference type="InterPro" id="IPR022606">
    <property type="entry name" value="DUF2914"/>
</dbReference>